<gene>
    <name evidence="1" type="ORF">ACFQ3N_07330</name>
</gene>
<accession>A0ABW3LIT3</accession>
<dbReference type="RefSeq" id="WP_390361003.1">
    <property type="nucleotide sequence ID" value="NZ_JBHTKJ010000016.1"/>
</dbReference>
<comment type="caution">
    <text evidence="1">The sequence shown here is derived from an EMBL/GenBank/DDBJ whole genome shotgun (WGS) entry which is preliminary data.</text>
</comment>
<dbReference type="Proteomes" id="UP001597040">
    <property type="component" value="Unassembled WGS sequence"/>
</dbReference>
<proteinExistence type="predicted"/>
<organism evidence="1 2">
    <name type="scientific">Virgibacillus byunsanensis</name>
    <dbReference type="NCBI Taxonomy" id="570945"/>
    <lineage>
        <taxon>Bacteria</taxon>
        <taxon>Bacillati</taxon>
        <taxon>Bacillota</taxon>
        <taxon>Bacilli</taxon>
        <taxon>Bacillales</taxon>
        <taxon>Bacillaceae</taxon>
        <taxon>Virgibacillus</taxon>
    </lineage>
</organism>
<evidence type="ECO:0000313" key="2">
    <source>
        <dbReference type="Proteomes" id="UP001597040"/>
    </source>
</evidence>
<dbReference type="EMBL" id="JBHTKJ010000016">
    <property type="protein sequence ID" value="MFD1038222.1"/>
    <property type="molecule type" value="Genomic_DNA"/>
</dbReference>
<evidence type="ECO:0008006" key="3">
    <source>
        <dbReference type="Google" id="ProtNLM"/>
    </source>
</evidence>
<sequence>MIEGSVHELRMKGAIYVHLSEEEFERAMKWYEGVDKYETRCFKCKEVVWESDCTLVTDGKEVFLEVCKECVGYYIDLKKQLEDEQKESL</sequence>
<protein>
    <recommendedName>
        <fullName evidence="3">ClpX-type ZB domain-containing protein</fullName>
    </recommendedName>
</protein>
<keyword evidence="2" id="KW-1185">Reference proteome</keyword>
<evidence type="ECO:0000313" key="1">
    <source>
        <dbReference type="EMBL" id="MFD1038222.1"/>
    </source>
</evidence>
<reference evidence="2" key="1">
    <citation type="journal article" date="2019" name="Int. J. Syst. Evol. Microbiol.">
        <title>The Global Catalogue of Microorganisms (GCM) 10K type strain sequencing project: providing services to taxonomists for standard genome sequencing and annotation.</title>
        <authorList>
            <consortium name="The Broad Institute Genomics Platform"/>
            <consortium name="The Broad Institute Genome Sequencing Center for Infectious Disease"/>
            <person name="Wu L."/>
            <person name="Ma J."/>
        </authorList>
    </citation>
    <scope>NUCLEOTIDE SEQUENCE [LARGE SCALE GENOMIC DNA]</scope>
    <source>
        <strain evidence="2">CCUG 56754</strain>
    </source>
</reference>
<name>A0ABW3LIT3_9BACI</name>